<dbReference type="PROSITE" id="PS51004">
    <property type="entry name" value="SEMA"/>
    <property type="match status" value="1"/>
</dbReference>
<evidence type="ECO:0000313" key="4">
    <source>
        <dbReference type="Proteomes" id="UP000271974"/>
    </source>
</evidence>
<keyword evidence="4" id="KW-1185">Reference proteome</keyword>
<dbReference type="PANTHER" id="PTHR22625:SF70">
    <property type="entry name" value="PLEXIN A, ISOFORM A"/>
    <property type="match status" value="1"/>
</dbReference>
<organism evidence="3 4">
    <name type="scientific">Elysia chlorotica</name>
    <name type="common">Eastern emerald elysia</name>
    <name type="synonym">Sea slug</name>
    <dbReference type="NCBI Taxonomy" id="188477"/>
    <lineage>
        <taxon>Eukaryota</taxon>
        <taxon>Metazoa</taxon>
        <taxon>Spiralia</taxon>
        <taxon>Lophotrochozoa</taxon>
        <taxon>Mollusca</taxon>
        <taxon>Gastropoda</taxon>
        <taxon>Heterobranchia</taxon>
        <taxon>Euthyneura</taxon>
        <taxon>Panpulmonata</taxon>
        <taxon>Sacoglossa</taxon>
        <taxon>Placobranchoidea</taxon>
        <taxon>Plakobranchidae</taxon>
        <taxon>Elysia</taxon>
    </lineage>
</organism>
<dbReference type="InterPro" id="IPR031148">
    <property type="entry name" value="Plexin"/>
</dbReference>
<dbReference type="GO" id="GO:0017154">
    <property type="term" value="F:semaphorin receptor activity"/>
    <property type="evidence" value="ECO:0007669"/>
    <property type="project" value="InterPro"/>
</dbReference>
<dbReference type="EMBL" id="RQTK01000803">
    <property type="protein sequence ID" value="RUS74741.1"/>
    <property type="molecule type" value="Genomic_DNA"/>
</dbReference>
<name>A0A3S1H9A2_ELYCH</name>
<evidence type="ECO:0000313" key="3">
    <source>
        <dbReference type="EMBL" id="RUS74741.1"/>
    </source>
</evidence>
<feature type="domain" description="Sema" evidence="2">
    <location>
        <begin position="1"/>
        <end position="265"/>
    </location>
</feature>
<dbReference type="STRING" id="188477.A0A3S1H9A2"/>
<comment type="caution">
    <text evidence="1">Lacks conserved residue(s) required for the propagation of feature annotation.</text>
</comment>
<protein>
    <recommendedName>
        <fullName evidence="2">Sema domain-containing protein</fullName>
    </recommendedName>
</protein>
<evidence type="ECO:0000259" key="2">
    <source>
        <dbReference type="PROSITE" id="PS51004"/>
    </source>
</evidence>
<dbReference type="Gene3D" id="2.130.10.10">
    <property type="entry name" value="YVTN repeat-like/Quinoprotein amine dehydrogenase"/>
    <property type="match status" value="1"/>
</dbReference>
<dbReference type="InterPro" id="IPR001627">
    <property type="entry name" value="Semap_dom"/>
</dbReference>
<dbReference type="GO" id="GO:0005886">
    <property type="term" value="C:plasma membrane"/>
    <property type="evidence" value="ECO:0007669"/>
    <property type="project" value="TreeGrafter"/>
</dbReference>
<dbReference type="GO" id="GO:0002116">
    <property type="term" value="C:semaphorin receptor complex"/>
    <property type="evidence" value="ECO:0007669"/>
    <property type="project" value="TreeGrafter"/>
</dbReference>
<dbReference type="OrthoDB" id="6147782at2759"/>
<reference evidence="3 4" key="1">
    <citation type="submission" date="2019-01" db="EMBL/GenBank/DDBJ databases">
        <title>A draft genome assembly of the solar-powered sea slug Elysia chlorotica.</title>
        <authorList>
            <person name="Cai H."/>
            <person name="Li Q."/>
            <person name="Fang X."/>
            <person name="Li J."/>
            <person name="Curtis N.E."/>
            <person name="Altenburger A."/>
            <person name="Shibata T."/>
            <person name="Feng M."/>
            <person name="Maeda T."/>
            <person name="Schwartz J.A."/>
            <person name="Shigenobu S."/>
            <person name="Lundholm N."/>
            <person name="Nishiyama T."/>
            <person name="Yang H."/>
            <person name="Hasebe M."/>
            <person name="Li S."/>
            <person name="Pierce S.K."/>
            <person name="Wang J."/>
        </authorList>
    </citation>
    <scope>NUCLEOTIDE SEQUENCE [LARGE SCALE GENOMIC DNA]</scope>
    <source>
        <strain evidence="3">EC2010</strain>
        <tissue evidence="3">Whole organism of an adult</tissue>
    </source>
</reference>
<feature type="non-terminal residue" evidence="3">
    <location>
        <position position="265"/>
    </location>
</feature>
<dbReference type="GO" id="GO:0030334">
    <property type="term" value="P:regulation of cell migration"/>
    <property type="evidence" value="ECO:0007669"/>
    <property type="project" value="TreeGrafter"/>
</dbReference>
<dbReference type="InterPro" id="IPR015943">
    <property type="entry name" value="WD40/YVTN_repeat-like_dom_sf"/>
</dbReference>
<evidence type="ECO:0000256" key="1">
    <source>
        <dbReference type="PROSITE-ProRule" id="PRU00352"/>
    </source>
</evidence>
<dbReference type="SMART" id="SM00630">
    <property type="entry name" value="Sema"/>
    <property type="match status" value="1"/>
</dbReference>
<dbReference type="AlphaFoldDB" id="A0A3S1H9A2"/>
<dbReference type="Proteomes" id="UP000271974">
    <property type="component" value="Unassembled WGS sequence"/>
</dbReference>
<dbReference type="Pfam" id="PF01403">
    <property type="entry name" value="Sema"/>
    <property type="match status" value="1"/>
</dbReference>
<sequence>MAIDYVHKHLITCGTIYQGTCVKRLLSNISDTEPREYTTAVVNLFTDSSTAAFIAPGPADSSSQPNPNVMYVAQTYRQHFIDDIPPLITRKLSDFTMFFRDGIYYRESYLKFDTRLQDNFRIVYVHGFSAGGYSYFLARQPRDSDSPYKGNHTVLIRLCQNDKHYQSYSEVPLLCNRNGTDYNMLQVAAVGTAGRKLALSMKVNLLSTVLYTVFTDESREPTESVFCVYSLDVINRFITDSWKSCFDGNGTYGGGHLDTAKKCNK</sequence>
<proteinExistence type="predicted"/>
<comment type="caution">
    <text evidence="3">The sequence shown here is derived from an EMBL/GenBank/DDBJ whole genome shotgun (WGS) entry which is preliminary data.</text>
</comment>
<dbReference type="PANTHER" id="PTHR22625">
    <property type="entry name" value="PLEXIN"/>
    <property type="match status" value="1"/>
</dbReference>
<dbReference type="SUPFAM" id="SSF101912">
    <property type="entry name" value="Sema domain"/>
    <property type="match status" value="1"/>
</dbReference>
<gene>
    <name evidence="3" type="ORF">EGW08_017492</name>
</gene>
<dbReference type="InterPro" id="IPR036352">
    <property type="entry name" value="Semap_dom_sf"/>
</dbReference>
<accession>A0A3S1H9A2</accession>